<feature type="domain" description="NADH:quinone oxidoreductase/Mrp antiporter transmembrane" evidence="20">
    <location>
        <begin position="85"/>
        <end position="274"/>
    </location>
</feature>
<dbReference type="GO" id="GO:0005743">
    <property type="term" value="C:mitochondrial inner membrane"/>
    <property type="evidence" value="ECO:0007669"/>
    <property type="project" value="UniProtKB-SubCell"/>
</dbReference>
<feature type="transmembrane region" description="Helical" evidence="19">
    <location>
        <begin position="195"/>
        <end position="214"/>
    </location>
</feature>
<evidence type="ECO:0000313" key="21">
    <source>
        <dbReference type="EMBL" id="AOS49781.1"/>
    </source>
</evidence>
<evidence type="ECO:0000256" key="8">
    <source>
        <dbReference type="ARBA" id="ARBA00022692"/>
    </source>
</evidence>
<evidence type="ECO:0000256" key="15">
    <source>
        <dbReference type="ARBA" id="ARBA00023128"/>
    </source>
</evidence>
<evidence type="ECO:0000256" key="10">
    <source>
        <dbReference type="ARBA" id="ARBA00022967"/>
    </source>
</evidence>
<evidence type="ECO:0000256" key="7">
    <source>
        <dbReference type="ARBA" id="ARBA00022660"/>
    </source>
</evidence>
<evidence type="ECO:0000256" key="17">
    <source>
        <dbReference type="ARBA" id="ARBA00031028"/>
    </source>
</evidence>
<keyword evidence="14" id="KW-0830">Ubiquinone</keyword>
<dbReference type="GO" id="GO:0006120">
    <property type="term" value="P:mitochondrial electron transport, NADH to ubiquinone"/>
    <property type="evidence" value="ECO:0007669"/>
    <property type="project" value="TreeGrafter"/>
</dbReference>
<feature type="transmembrane region" description="Helical" evidence="19">
    <location>
        <begin position="34"/>
        <end position="52"/>
    </location>
</feature>
<feature type="transmembrane region" description="Helical" evidence="19">
    <location>
        <begin position="86"/>
        <end position="107"/>
    </location>
</feature>
<organism evidence="21">
    <name type="scientific">Aleurocanthus camelliae</name>
    <name type="common">Camellia spiny whitefly</name>
    <dbReference type="NCBI Taxonomy" id="1000661"/>
    <lineage>
        <taxon>Eukaryota</taxon>
        <taxon>Metazoa</taxon>
        <taxon>Ecdysozoa</taxon>
        <taxon>Arthropoda</taxon>
        <taxon>Hexapoda</taxon>
        <taxon>Insecta</taxon>
        <taxon>Pterygota</taxon>
        <taxon>Neoptera</taxon>
        <taxon>Paraneoptera</taxon>
        <taxon>Hemiptera</taxon>
        <taxon>Sternorrhyncha</taxon>
        <taxon>Aleyrodoidea</taxon>
        <taxon>Aleyrodidae</taxon>
        <taxon>Aleyrodinae</taxon>
        <taxon>Aleurocanthus</taxon>
    </lineage>
</organism>
<geneLocation type="mitochondrion" evidence="21"/>
<evidence type="ECO:0000259" key="20">
    <source>
        <dbReference type="Pfam" id="PF00361"/>
    </source>
</evidence>
<keyword evidence="12 19" id="KW-1133">Transmembrane helix</keyword>
<feature type="transmembrane region" description="Helical" evidence="19">
    <location>
        <begin position="59"/>
        <end position="80"/>
    </location>
</feature>
<evidence type="ECO:0000256" key="4">
    <source>
        <dbReference type="ARBA" id="ARBA00012944"/>
    </source>
</evidence>
<dbReference type="PANTHER" id="PTHR46552">
    <property type="entry name" value="NADH-UBIQUINONE OXIDOREDUCTASE CHAIN 2"/>
    <property type="match status" value="1"/>
</dbReference>
<evidence type="ECO:0000256" key="3">
    <source>
        <dbReference type="ARBA" id="ARBA00007012"/>
    </source>
</evidence>
<keyword evidence="11" id="KW-0249">Electron transport</keyword>
<sequence length="324" mass="37522">MNYLKFMFTLAISYLSLISWMVNSWMTLWMVMEVTLVLFMGLLAMGIGYSIVELMIKYFIIQAVAGLVLLGCLTVNLFLMASSTDWMIVSVLLVKLGLAPFHSWMISVLGKIDWLGFFIMVTFLKLVPLLMLNYLAAASWVGPVAILSVLVGSCLGINEVQMQKLLGYSGMVSVAWLALASEGGFFFFFFFWLSYSVSLGLFCVLCLMMNVYYFNQFKFISFSLELKIISLFLAFSFSGIPPFLGFMMKWGLCYFMMFWGVNTFVWVLVLMSLFSTFYYLQLWYYILLMFTFEFKWYSTGITSFLFMIMMVLFSWMIMLIYLII</sequence>
<keyword evidence="6" id="KW-0813">Transport</keyword>
<feature type="transmembrane region" description="Helical" evidence="19">
    <location>
        <begin position="304"/>
        <end position="323"/>
    </location>
</feature>
<proteinExistence type="inferred from homology"/>
<feature type="transmembrane region" description="Helical" evidence="19">
    <location>
        <begin position="114"/>
        <end position="134"/>
    </location>
</feature>
<comment type="subcellular location">
    <subcellularLocation>
        <location evidence="2">Mitochondrion inner membrane</location>
        <topology evidence="2">Multi-pass membrane protein</topology>
    </subcellularLocation>
</comment>
<keyword evidence="16 19" id="KW-0472">Membrane</keyword>
<dbReference type="EMBL" id="KU761949">
    <property type="protein sequence ID" value="AOS49781.1"/>
    <property type="molecule type" value="Genomic_DNA"/>
</dbReference>
<feature type="transmembrane region" description="Helical" evidence="19">
    <location>
        <begin position="254"/>
        <end position="275"/>
    </location>
</feature>
<reference evidence="21" key="1">
    <citation type="journal article" date="2016" name="Int. J. Mol. Sci.">
        <title>The Complete Mitochondrial Genome of Aleurocanthus camelliae: Insights into Gene Arrangement and Genome Organization within the Family Aleyrodidae.</title>
        <authorList>
            <person name="Chen S.C."/>
            <person name="Wang X.Q."/>
            <person name="Li P.W."/>
            <person name="Hu X."/>
            <person name="Wang J.J."/>
            <person name="Peng P."/>
        </authorList>
    </citation>
    <scope>NUCLEOTIDE SEQUENCE</scope>
</reference>
<protein>
    <recommendedName>
        <fullName evidence="5">NADH-ubiquinone oxidoreductase chain 2</fullName>
        <ecNumber evidence="4">7.1.1.2</ecNumber>
    </recommendedName>
    <alternativeName>
        <fullName evidence="17">NADH dehydrogenase subunit 2</fullName>
    </alternativeName>
</protein>
<evidence type="ECO:0000256" key="2">
    <source>
        <dbReference type="ARBA" id="ARBA00004448"/>
    </source>
</evidence>
<keyword evidence="8 19" id="KW-0812">Transmembrane</keyword>
<evidence type="ECO:0000256" key="1">
    <source>
        <dbReference type="ARBA" id="ARBA00003257"/>
    </source>
</evidence>
<keyword evidence="10" id="KW-1278">Translocase</keyword>
<evidence type="ECO:0000256" key="14">
    <source>
        <dbReference type="ARBA" id="ARBA00023075"/>
    </source>
</evidence>
<feature type="transmembrane region" description="Helical" evidence="19">
    <location>
        <begin position="226"/>
        <end position="248"/>
    </location>
</feature>
<dbReference type="EC" id="7.1.1.2" evidence="4"/>
<accession>A0A1S5RSC2</accession>
<dbReference type="PANTHER" id="PTHR46552:SF1">
    <property type="entry name" value="NADH-UBIQUINONE OXIDOREDUCTASE CHAIN 2"/>
    <property type="match status" value="1"/>
</dbReference>
<reference evidence="21" key="2">
    <citation type="submission" date="2016-02" db="EMBL/GenBank/DDBJ databases">
        <authorList>
            <person name="Wen L."/>
            <person name="He K."/>
            <person name="Yang H."/>
        </authorList>
    </citation>
    <scope>NUCLEOTIDE SEQUENCE</scope>
</reference>
<evidence type="ECO:0000256" key="16">
    <source>
        <dbReference type="ARBA" id="ARBA00023136"/>
    </source>
</evidence>
<feature type="transmembrane region" description="Helical" evidence="19">
    <location>
        <begin position="140"/>
        <end position="158"/>
    </location>
</feature>
<evidence type="ECO:0000256" key="19">
    <source>
        <dbReference type="SAM" id="Phobius"/>
    </source>
</evidence>
<dbReference type="Pfam" id="PF00361">
    <property type="entry name" value="Proton_antipo_M"/>
    <property type="match status" value="1"/>
</dbReference>
<feature type="transmembrane region" description="Helical" evidence="19">
    <location>
        <begin position="165"/>
        <end position="189"/>
    </location>
</feature>
<dbReference type="GO" id="GO:0008137">
    <property type="term" value="F:NADH dehydrogenase (ubiquinone) activity"/>
    <property type="evidence" value="ECO:0007669"/>
    <property type="project" value="UniProtKB-EC"/>
</dbReference>
<comment type="function">
    <text evidence="1">Core subunit of the mitochondrial membrane respiratory chain NADH dehydrogenase (Complex I) that is believed to belong to the minimal assembly required for catalysis. Complex I functions in the transfer of electrons from NADH to the respiratory chain. The immediate electron acceptor for the enzyme is believed to be ubiquinone.</text>
</comment>
<keyword evidence="7" id="KW-0679">Respiratory chain</keyword>
<dbReference type="InterPro" id="IPR001750">
    <property type="entry name" value="ND/Mrp_TM"/>
</dbReference>
<comment type="catalytic activity">
    <reaction evidence="18">
        <text>a ubiquinone + NADH + 5 H(+)(in) = a ubiquinol + NAD(+) + 4 H(+)(out)</text>
        <dbReference type="Rhea" id="RHEA:29091"/>
        <dbReference type="Rhea" id="RHEA-COMP:9565"/>
        <dbReference type="Rhea" id="RHEA-COMP:9566"/>
        <dbReference type="ChEBI" id="CHEBI:15378"/>
        <dbReference type="ChEBI" id="CHEBI:16389"/>
        <dbReference type="ChEBI" id="CHEBI:17976"/>
        <dbReference type="ChEBI" id="CHEBI:57540"/>
        <dbReference type="ChEBI" id="CHEBI:57945"/>
        <dbReference type="EC" id="7.1.1.2"/>
    </reaction>
</comment>
<evidence type="ECO:0000256" key="11">
    <source>
        <dbReference type="ARBA" id="ARBA00022982"/>
    </source>
</evidence>
<name>A0A1S5RSC2_ALECM</name>
<keyword evidence="9" id="KW-0999">Mitochondrion inner membrane</keyword>
<evidence type="ECO:0000256" key="18">
    <source>
        <dbReference type="ARBA" id="ARBA00049551"/>
    </source>
</evidence>
<dbReference type="InterPro" id="IPR050175">
    <property type="entry name" value="Complex_I_Subunit_2"/>
</dbReference>
<evidence type="ECO:0000256" key="13">
    <source>
        <dbReference type="ARBA" id="ARBA00023027"/>
    </source>
</evidence>
<gene>
    <name evidence="21" type="primary">ND2</name>
</gene>
<keyword evidence="15 21" id="KW-0496">Mitochondrion</keyword>
<evidence type="ECO:0000256" key="6">
    <source>
        <dbReference type="ARBA" id="ARBA00022448"/>
    </source>
</evidence>
<evidence type="ECO:0000256" key="12">
    <source>
        <dbReference type="ARBA" id="ARBA00022989"/>
    </source>
</evidence>
<keyword evidence="13" id="KW-0520">NAD</keyword>
<evidence type="ECO:0000256" key="5">
    <source>
        <dbReference type="ARBA" id="ARBA00021008"/>
    </source>
</evidence>
<comment type="similarity">
    <text evidence="3">Belongs to the complex I subunit 2 family.</text>
</comment>
<evidence type="ECO:0000256" key="9">
    <source>
        <dbReference type="ARBA" id="ARBA00022792"/>
    </source>
</evidence>
<dbReference type="AlphaFoldDB" id="A0A1S5RSC2"/>